<proteinExistence type="predicted"/>
<name>A0A8S5V2H1_9CAUD</name>
<accession>A0A8S5V2H1</accession>
<protein>
    <submittedName>
        <fullName evidence="1">Uncharacterized protein</fullName>
    </submittedName>
</protein>
<sequence>MYKSYYISNVYRLKKQTEKRIKAVMIIINLQDFNMVKRKSRPQRLIKLKRVSLLV</sequence>
<organism evidence="1">
    <name type="scientific">CrAss-like virus sp. ctelJ1</name>
    <dbReference type="NCBI Taxonomy" id="2825838"/>
    <lineage>
        <taxon>Viruses</taxon>
        <taxon>Duplodnaviria</taxon>
        <taxon>Heunggongvirae</taxon>
        <taxon>Uroviricota</taxon>
        <taxon>Caudoviricetes</taxon>
        <taxon>Crassvirales</taxon>
    </lineage>
</organism>
<reference evidence="1" key="1">
    <citation type="journal article" date="2021" name="Proc. Natl. Acad. Sci. U.S.A.">
        <title>A Catalog of Tens of Thousands of Viruses from Human Metagenomes Reveals Hidden Associations with Chronic Diseases.</title>
        <authorList>
            <person name="Tisza M.J."/>
            <person name="Buck C.B."/>
        </authorList>
    </citation>
    <scope>NUCLEOTIDE SEQUENCE</scope>
    <source>
        <strain evidence="1">CtelJ1</strain>
    </source>
</reference>
<evidence type="ECO:0000313" key="1">
    <source>
        <dbReference type="EMBL" id="DAG00954.1"/>
    </source>
</evidence>
<dbReference type="EMBL" id="BK016184">
    <property type="protein sequence ID" value="DAG00954.1"/>
    <property type="molecule type" value="Genomic_DNA"/>
</dbReference>